<dbReference type="Pfam" id="PF00437">
    <property type="entry name" value="T2SSE"/>
    <property type="match status" value="1"/>
</dbReference>
<dbReference type="InterPro" id="IPR050921">
    <property type="entry name" value="T4SS_GSP_E_ATPase"/>
</dbReference>
<dbReference type="SUPFAM" id="SSF52540">
    <property type="entry name" value="P-loop containing nucleoside triphosphate hydrolases"/>
    <property type="match status" value="1"/>
</dbReference>
<evidence type="ECO:0000259" key="2">
    <source>
        <dbReference type="Pfam" id="PF00437"/>
    </source>
</evidence>
<dbReference type="GO" id="GO:0016887">
    <property type="term" value="F:ATP hydrolysis activity"/>
    <property type="evidence" value="ECO:0007669"/>
    <property type="project" value="InterPro"/>
</dbReference>
<dbReference type="InterPro" id="IPR027417">
    <property type="entry name" value="P-loop_NTPase"/>
</dbReference>
<sequence>MFDRGKFILDIPPRVETKEQLDRILAHMHDHNASDIFIYSNNKIWMRVNGRMVPISKRKLKINEVRSLVQILDGTSAVGRLGDAEPIDTAYEMKEQVNIPGEEDLVLRRRRFRVNGITNITQGSSGISITIRKLSTEIVRAKDLGVEQELIDVVTSSRQGLILVAGGTGHGKSTLLSSLISESLLDEEGNHVLVTVESPVEYVYEELDMPSSIVCQMEIGSCVKSFSRGVENTLRMAPTMIVVGEVRDKATSGVSIEASNTGHLVFATLHSNTVSSTPERFIGLFDSDAEKQKARFDLINEAKCFIAQRLINTLDGKRVAIREYLIFNSEVREYLYDNMNNLTRAIKHAIKKWGRPMCVDIQRKLDAGLISEKDAQDLFKEYE</sequence>
<organism evidence="3 4">
    <name type="scientific">Vibrio cholerae</name>
    <dbReference type="NCBI Taxonomy" id="666"/>
    <lineage>
        <taxon>Bacteria</taxon>
        <taxon>Pseudomonadati</taxon>
        <taxon>Pseudomonadota</taxon>
        <taxon>Gammaproteobacteria</taxon>
        <taxon>Vibrionales</taxon>
        <taxon>Vibrionaceae</taxon>
        <taxon>Vibrio</taxon>
    </lineage>
</organism>
<comment type="caution">
    <text evidence="3">The sequence shown here is derived from an EMBL/GenBank/DDBJ whole genome shotgun (WGS) entry which is preliminary data.</text>
</comment>
<evidence type="ECO:0000256" key="1">
    <source>
        <dbReference type="ARBA" id="ARBA00006611"/>
    </source>
</evidence>
<proteinExistence type="inferred from homology"/>
<dbReference type="EMBL" id="VUAA01000010">
    <property type="protein sequence ID" value="KAA1254714.1"/>
    <property type="molecule type" value="Genomic_DNA"/>
</dbReference>
<name>A0A5B1C5J2_VIBCL</name>
<protein>
    <recommendedName>
        <fullName evidence="2">Bacterial type II secretion system protein E domain-containing protein</fullName>
    </recommendedName>
</protein>
<dbReference type="AlphaFoldDB" id="A0A5B1C5J2"/>
<dbReference type="InterPro" id="IPR001482">
    <property type="entry name" value="T2SS/T4SS_dom"/>
</dbReference>
<reference evidence="3 4" key="1">
    <citation type="submission" date="2019-09" db="EMBL/GenBank/DDBJ databases">
        <authorList>
            <person name="Kritzky A."/>
            <person name="Schelkanova E.Y."/>
            <person name="Alkhova Z.V."/>
            <person name="Smirnova N.I."/>
        </authorList>
    </citation>
    <scope>NUCLEOTIDE SEQUENCE [LARGE SCALE GENOMIC DNA]</scope>
    <source>
        <strain evidence="3 4">M1526</strain>
    </source>
</reference>
<evidence type="ECO:0000313" key="4">
    <source>
        <dbReference type="Proteomes" id="UP000323225"/>
    </source>
</evidence>
<dbReference type="PANTHER" id="PTHR30486:SF6">
    <property type="entry name" value="TYPE IV PILUS RETRACTATION ATPASE PILT"/>
    <property type="match status" value="1"/>
</dbReference>
<comment type="similarity">
    <text evidence="1">Belongs to the GSP E family.</text>
</comment>
<dbReference type="PANTHER" id="PTHR30486">
    <property type="entry name" value="TWITCHING MOTILITY PROTEIN PILT"/>
    <property type="match status" value="1"/>
</dbReference>
<dbReference type="Proteomes" id="UP000323225">
    <property type="component" value="Unassembled WGS sequence"/>
</dbReference>
<dbReference type="Gene3D" id="3.40.50.300">
    <property type="entry name" value="P-loop containing nucleotide triphosphate hydrolases"/>
    <property type="match status" value="1"/>
</dbReference>
<accession>A0A5B1C5J2</accession>
<evidence type="ECO:0000313" key="3">
    <source>
        <dbReference type="EMBL" id="KAA1254714.1"/>
    </source>
</evidence>
<dbReference type="Gene3D" id="3.30.450.90">
    <property type="match status" value="1"/>
</dbReference>
<feature type="domain" description="Bacterial type II secretion system protein E" evidence="2">
    <location>
        <begin position="20"/>
        <end position="317"/>
    </location>
</feature>
<gene>
    <name evidence="3" type="ORF">F0M16_10635</name>
</gene>